<accession>A0A085MSH7</accession>
<name>A0A085MSH7_9BILA</name>
<dbReference type="EMBL" id="KL367689">
    <property type="protein sequence ID" value="KFD60173.1"/>
    <property type="molecule type" value="Genomic_DNA"/>
</dbReference>
<protein>
    <submittedName>
        <fullName evidence="1">Uncharacterized protein</fullName>
    </submittedName>
</protein>
<dbReference type="Proteomes" id="UP000030758">
    <property type="component" value="Unassembled WGS sequence"/>
</dbReference>
<dbReference type="AlphaFoldDB" id="A0A085MSH7"/>
<organism evidence="1">
    <name type="scientific">Trichuris suis</name>
    <name type="common">pig whipworm</name>
    <dbReference type="NCBI Taxonomy" id="68888"/>
    <lineage>
        <taxon>Eukaryota</taxon>
        <taxon>Metazoa</taxon>
        <taxon>Ecdysozoa</taxon>
        <taxon>Nematoda</taxon>
        <taxon>Enoplea</taxon>
        <taxon>Dorylaimia</taxon>
        <taxon>Trichinellida</taxon>
        <taxon>Trichuridae</taxon>
        <taxon>Trichuris</taxon>
    </lineage>
</organism>
<reference evidence="1" key="1">
    <citation type="journal article" date="2014" name="Nat. Genet.">
        <title>Genome and transcriptome of the porcine whipworm Trichuris suis.</title>
        <authorList>
            <person name="Jex A.R."/>
            <person name="Nejsum P."/>
            <person name="Schwarz E.M."/>
            <person name="Hu L."/>
            <person name="Young N.D."/>
            <person name="Hall R.S."/>
            <person name="Korhonen P.K."/>
            <person name="Liao S."/>
            <person name="Thamsborg S."/>
            <person name="Xia J."/>
            <person name="Xu P."/>
            <person name="Wang S."/>
            <person name="Scheerlinck J.P."/>
            <person name="Hofmann A."/>
            <person name="Sternberg P.W."/>
            <person name="Wang J."/>
            <person name="Gasser R.B."/>
        </authorList>
    </citation>
    <scope>NUCLEOTIDE SEQUENCE [LARGE SCALE GENOMIC DNA]</scope>
    <source>
        <strain evidence="1">DCEP-RM93F</strain>
    </source>
</reference>
<sequence length="147" mass="17110">MKFEVNVRRFQTHREADFIGSAGRSVPKNYLITVEPKTPSKHFWELDPKIITKRNRIFGGSIREVVTPKAKPHEKRSISQQLCFIRYHFLWPSPVNGSMFYSKSHASRVDKFNDEKCVLLSPQHPSRFVATAQNYSEYPKAIKKEGE</sequence>
<gene>
    <name evidence="1" type="ORF">M514_27654</name>
</gene>
<evidence type="ECO:0000313" key="1">
    <source>
        <dbReference type="EMBL" id="KFD60173.1"/>
    </source>
</evidence>
<proteinExistence type="predicted"/>